<gene>
    <name evidence="13" type="ORF">AFUS01_LOCUS20526</name>
</gene>
<evidence type="ECO:0000313" key="14">
    <source>
        <dbReference type="Proteomes" id="UP000708208"/>
    </source>
</evidence>
<keyword evidence="2 10" id="KW-0436">Ligase</keyword>
<dbReference type="InterPro" id="IPR041872">
    <property type="entry name" value="Anticodon_Met"/>
</dbReference>
<evidence type="ECO:0000256" key="10">
    <source>
        <dbReference type="RuleBase" id="RU363039"/>
    </source>
</evidence>
<evidence type="ECO:0000256" key="8">
    <source>
        <dbReference type="ARBA" id="ARBA00030331"/>
    </source>
</evidence>
<dbReference type="NCBIfam" id="TIGR00398">
    <property type="entry name" value="metG"/>
    <property type="match status" value="1"/>
</dbReference>
<evidence type="ECO:0000259" key="12">
    <source>
        <dbReference type="Pfam" id="PF19303"/>
    </source>
</evidence>
<dbReference type="PANTHER" id="PTHR43326">
    <property type="entry name" value="METHIONYL-TRNA SYNTHETASE"/>
    <property type="match status" value="1"/>
</dbReference>
<evidence type="ECO:0000256" key="5">
    <source>
        <dbReference type="ARBA" id="ARBA00022917"/>
    </source>
</evidence>
<evidence type="ECO:0000256" key="7">
    <source>
        <dbReference type="ARBA" id="ARBA00026124"/>
    </source>
</evidence>
<evidence type="ECO:0000256" key="9">
    <source>
        <dbReference type="ARBA" id="ARBA00047364"/>
    </source>
</evidence>
<dbReference type="OrthoDB" id="24670at2759"/>
<dbReference type="FunFam" id="2.170.220.10:FF:000001">
    <property type="entry name" value="methionine--tRNA ligase, mitochondrial"/>
    <property type="match status" value="1"/>
</dbReference>
<keyword evidence="6 10" id="KW-0030">Aminoacyl-tRNA synthetase</keyword>
<dbReference type="GO" id="GO:0004825">
    <property type="term" value="F:methionine-tRNA ligase activity"/>
    <property type="evidence" value="ECO:0007669"/>
    <property type="project" value="UniProtKB-EC"/>
</dbReference>
<comment type="caution">
    <text evidence="13">The sequence shown here is derived from an EMBL/GenBank/DDBJ whole genome shotgun (WGS) entry which is preliminary data.</text>
</comment>
<evidence type="ECO:0000256" key="1">
    <source>
        <dbReference type="ARBA" id="ARBA00012838"/>
    </source>
</evidence>
<dbReference type="InterPro" id="IPR014758">
    <property type="entry name" value="Met-tRNA_synth"/>
</dbReference>
<evidence type="ECO:0000256" key="4">
    <source>
        <dbReference type="ARBA" id="ARBA00022840"/>
    </source>
</evidence>
<keyword evidence="5 10" id="KW-0648">Protein biosynthesis</keyword>
<dbReference type="EMBL" id="CAJVCH010222419">
    <property type="protein sequence ID" value="CAG7731979.1"/>
    <property type="molecule type" value="Genomic_DNA"/>
</dbReference>
<dbReference type="EC" id="6.1.1.10" evidence="1"/>
<evidence type="ECO:0000313" key="13">
    <source>
        <dbReference type="EMBL" id="CAG7731979.1"/>
    </source>
</evidence>
<proteinExistence type="inferred from homology"/>
<dbReference type="Pfam" id="PF09334">
    <property type="entry name" value="tRNA-synt_1g"/>
    <property type="match status" value="1"/>
</dbReference>
<evidence type="ECO:0000259" key="11">
    <source>
        <dbReference type="Pfam" id="PF09334"/>
    </source>
</evidence>
<keyword evidence="4 10" id="KW-0067">ATP-binding</keyword>
<evidence type="ECO:0000256" key="3">
    <source>
        <dbReference type="ARBA" id="ARBA00022741"/>
    </source>
</evidence>
<feature type="domain" description="Methionyl/Leucyl tRNA synthetase" evidence="11">
    <location>
        <begin position="36"/>
        <end position="394"/>
    </location>
</feature>
<evidence type="ECO:0000256" key="2">
    <source>
        <dbReference type="ARBA" id="ARBA00022598"/>
    </source>
</evidence>
<feature type="domain" description="Methionyl-tRNA synthetase anticodon-binding" evidence="12">
    <location>
        <begin position="418"/>
        <end position="523"/>
    </location>
</feature>
<dbReference type="GO" id="GO:0005739">
    <property type="term" value="C:mitochondrion"/>
    <property type="evidence" value="ECO:0007669"/>
    <property type="project" value="UniProtKB-ARBA"/>
</dbReference>
<comment type="catalytic activity">
    <reaction evidence="9">
        <text>tRNA(Met) + L-methionine + ATP = L-methionyl-tRNA(Met) + AMP + diphosphate</text>
        <dbReference type="Rhea" id="RHEA:13481"/>
        <dbReference type="Rhea" id="RHEA-COMP:9667"/>
        <dbReference type="Rhea" id="RHEA-COMP:9698"/>
        <dbReference type="ChEBI" id="CHEBI:30616"/>
        <dbReference type="ChEBI" id="CHEBI:33019"/>
        <dbReference type="ChEBI" id="CHEBI:57844"/>
        <dbReference type="ChEBI" id="CHEBI:78442"/>
        <dbReference type="ChEBI" id="CHEBI:78530"/>
        <dbReference type="ChEBI" id="CHEBI:456215"/>
        <dbReference type="EC" id="6.1.1.10"/>
    </reaction>
</comment>
<sequence length="552" mass="63301">MLSLVVRRLNLSGSWLNCKRVPRSISEEVHCRKYSFVTTPIFYVNSTPHIGHLYSALVADAYSRFEILRGERSRVFATGTDEHGMKIEKAAKEAGRDVKSHCDIISASFRRLSDEFNISYTDFIRTTEERHKTAVVHFWTELNARGHIYKQDYEGWYSVADETFLPDFHVLDAVGKDGQPIKVSAESGHPVEWCKEENYMFRLSKFIPDILRWIESEKPVYPAKFNTMVVNWLEEGFQDLSISRPSSRFTWGIPVPGDSSQVIYVWLDALINYLTVAGYPGNHQWPTTVQVVGKDILKFHAIYWPAVLLAHGLELPRKILCHSHWTIDNTKMSKSLGNVVDPFELKNKFSCEAVRYFLLSQGVPHSDGNYNEGKMVKMVNTALADTLGNLLSRCSSLALNPKLSWPSFAKTYTTVLSPEGQTLKTMLESLPNDVEASYADLNFYRGCENIQAVLRQANLYVQDVKPWELVKKSPDSPQLLAMMSLVLETLRVTGIMLWPIIPEISSTLLDRLNIPTSDRVWKQIRPFVWEDEFEERCLNPDKNMLFRRIKSN</sequence>
<dbReference type="CDD" id="cd00814">
    <property type="entry name" value="MetRS_core"/>
    <property type="match status" value="1"/>
</dbReference>
<keyword evidence="3 10" id="KW-0547">Nucleotide-binding</keyword>
<dbReference type="InterPro" id="IPR015413">
    <property type="entry name" value="Methionyl/Leucyl_tRNA_Synth"/>
</dbReference>
<dbReference type="InterPro" id="IPR033911">
    <property type="entry name" value="MetRS_core"/>
</dbReference>
<protein>
    <recommendedName>
        <fullName evidence="7">Methionine--tRNA ligase, mitochondrial</fullName>
        <ecNumber evidence="1">6.1.1.10</ecNumber>
    </recommendedName>
    <alternativeName>
        <fullName evidence="8">Mitochondrial methionyl-tRNA synthetase</fullName>
    </alternativeName>
</protein>
<dbReference type="CDD" id="cd07957">
    <property type="entry name" value="Anticodon_Ia_Met"/>
    <property type="match status" value="1"/>
</dbReference>
<accession>A0A8J2KAB1</accession>
<keyword evidence="14" id="KW-1185">Reference proteome</keyword>
<comment type="similarity">
    <text evidence="10">Belongs to the class-I aminoacyl-tRNA synthetase family.</text>
</comment>
<dbReference type="InterPro" id="IPR023457">
    <property type="entry name" value="Met-tRNA_synth_2"/>
</dbReference>
<organism evidence="13 14">
    <name type="scientific">Allacma fusca</name>
    <dbReference type="NCBI Taxonomy" id="39272"/>
    <lineage>
        <taxon>Eukaryota</taxon>
        <taxon>Metazoa</taxon>
        <taxon>Ecdysozoa</taxon>
        <taxon>Arthropoda</taxon>
        <taxon>Hexapoda</taxon>
        <taxon>Collembola</taxon>
        <taxon>Symphypleona</taxon>
        <taxon>Sminthuridae</taxon>
        <taxon>Allacma</taxon>
    </lineage>
</organism>
<dbReference type="Proteomes" id="UP000708208">
    <property type="component" value="Unassembled WGS sequence"/>
</dbReference>
<evidence type="ECO:0000256" key="6">
    <source>
        <dbReference type="ARBA" id="ARBA00023146"/>
    </source>
</evidence>
<dbReference type="Pfam" id="PF19303">
    <property type="entry name" value="Anticodon_3"/>
    <property type="match status" value="1"/>
</dbReference>
<dbReference type="GO" id="GO:0006431">
    <property type="term" value="P:methionyl-tRNA aminoacylation"/>
    <property type="evidence" value="ECO:0007669"/>
    <property type="project" value="InterPro"/>
</dbReference>
<reference evidence="13" key="1">
    <citation type="submission" date="2021-06" db="EMBL/GenBank/DDBJ databases">
        <authorList>
            <person name="Hodson N. C."/>
            <person name="Mongue J. A."/>
            <person name="Jaron S. K."/>
        </authorList>
    </citation>
    <scope>NUCLEOTIDE SEQUENCE</scope>
</reference>
<dbReference type="PANTHER" id="PTHR43326:SF1">
    <property type="entry name" value="METHIONINE--TRNA LIGASE, MITOCHONDRIAL"/>
    <property type="match status" value="1"/>
</dbReference>
<name>A0A8J2KAB1_9HEXA</name>
<dbReference type="AlphaFoldDB" id="A0A8J2KAB1"/>
<dbReference type="GO" id="GO:0005524">
    <property type="term" value="F:ATP binding"/>
    <property type="evidence" value="ECO:0007669"/>
    <property type="project" value="UniProtKB-KW"/>
</dbReference>